<keyword evidence="7" id="KW-0133">Cell shape</keyword>
<dbReference type="GO" id="GO:0046872">
    <property type="term" value="F:metal ion binding"/>
    <property type="evidence" value="ECO:0007669"/>
    <property type="project" value="InterPro"/>
</dbReference>
<dbReference type="InterPro" id="IPR011761">
    <property type="entry name" value="ATP-grasp"/>
</dbReference>
<name>A0A538T6P1_UNCEI</name>
<evidence type="ECO:0000256" key="9">
    <source>
        <dbReference type="PROSITE-ProRule" id="PRU00409"/>
    </source>
</evidence>
<evidence type="ECO:0000256" key="7">
    <source>
        <dbReference type="ARBA" id="ARBA00022960"/>
    </source>
</evidence>
<evidence type="ECO:0000256" key="6">
    <source>
        <dbReference type="ARBA" id="ARBA00022840"/>
    </source>
</evidence>
<evidence type="ECO:0000256" key="5">
    <source>
        <dbReference type="ARBA" id="ARBA00022741"/>
    </source>
</evidence>
<dbReference type="PANTHER" id="PTHR23132">
    <property type="entry name" value="D-ALANINE--D-ALANINE LIGASE"/>
    <property type="match status" value="1"/>
</dbReference>
<keyword evidence="8" id="KW-0573">Peptidoglycan synthesis</keyword>
<evidence type="ECO:0000256" key="3">
    <source>
        <dbReference type="ARBA" id="ARBA00022490"/>
    </source>
</evidence>
<keyword evidence="4 11" id="KW-0436">Ligase</keyword>
<reference evidence="11 12" key="1">
    <citation type="journal article" date="2019" name="Nat. Microbiol.">
        <title>Mediterranean grassland soil C-N compound turnover is dependent on rainfall and depth, and is mediated by genomically divergent microorganisms.</title>
        <authorList>
            <person name="Diamond S."/>
            <person name="Andeer P.F."/>
            <person name="Li Z."/>
            <person name="Crits-Christoph A."/>
            <person name="Burstein D."/>
            <person name="Anantharaman K."/>
            <person name="Lane K.R."/>
            <person name="Thomas B.C."/>
            <person name="Pan C."/>
            <person name="Northen T.R."/>
            <person name="Banfield J.F."/>
        </authorList>
    </citation>
    <scope>NUCLEOTIDE SEQUENCE [LARGE SCALE GENOMIC DNA]</scope>
    <source>
        <strain evidence="11">WS_2</strain>
    </source>
</reference>
<dbReference type="Gene3D" id="3.30.470.20">
    <property type="entry name" value="ATP-grasp fold, B domain"/>
    <property type="match status" value="1"/>
</dbReference>
<evidence type="ECO:0000256" key="4">
    <source>
        <dbReference type="ARBA" id="ARBA00022598"/>
    </source>
</evidence>
<keyword evidence="3" id="KW-0963">Cytoplasm</keyword>
<dbReference type="PANTHER" id="PTHR23132:SF23">
    <property type="entry name" value="D-ALANINE--D-ALANINE LIGASE B"/>
    <property type="match status" value="1"/>
</dbReference>
<sequence>LGLRAARVLGCRGVSRVDFRLSPANEPFCLEVNTIPGMTPTSLVPMAAKARGLSYDQLVGRMLDLAVVEWRRRHRRTRTPGEHTRA</sequence>
<protein>
    <submittedName>
        <fullName evidence="11">D-alanine--D-alanine ligase</fullName>
    </submittedName>
</protein>
<evidence type="ECO:0000313" key="12">
    <source>
        <dbReference type="Proteomes" id="UP000317716"/>
    </source>
</evidence>
<dbReference type="GO" id="GO:0008360">
    <property type="term" value="P:regulation of cell shape"/>
    <property type="evidence" value="ECO:0007669"/>
    <property type="project" value="UniProtKB-KW"/>
</dbReference>
<dbReference type="PROSITE" id="PS50975">
    <property type="entry name" value="ATP_GRASP"/>
    <property type="match status" value="1"/>
</dbReference>
<organism evidence="11 12">
    <name type="scientific">Eiseniibacteriota bacterium</name>
    <dbReference type="NCBI Taxonomy" id="2212470"/>
    <lineage>
        <taxon>Bacteria</taxon>
        <taxon>Candidatus Eiseniibacteriota</taxon>
    </lineage>
</organism>
<dbReference type="Proteomes" id="UP000317716">
    <property type="component" value="Unassembled WGS sequence"/>
</dbReference>
<gene>
    <name evidence="11" type="ORF">E6K72_01875</name>
</gene>
<evidence type="ECO:0000259" key="10">
    <source>
        <dbReference type="PROSITE" id="PS50975"/>
    </source>
</evidence>
<dbReference type="Pfam" id="PF07478">
    <property type="entry name" value="Dala_Dala_lig_C"/>
    <property type="match status" value="1"/>
</dbReference>
<dbReference type="GO" id="GO:0005524">
    <property type="term" value="F:ATP binding"/>
    <property type="evidence" value="ECO:0007669"/>
    <property type="project" value="UniProtKB-UniRule"/>
</dbReference>
<dbReference type="PROSITE" id="PS00844">
    <property type="entry name" value="DALA_DALA_LIGASE_2"/>
    <property type="match status" value="1"/>
</dbReference>
<dbReference type="InterPro" id="IPR000291">
    <property type="entry name" value="D-Ala_lig_Van_CS"/>
</dbReference>
<dbReference type="GO" id="GO:0005737">
    <property type="term" value="C:cytoplasm"/>
    <property type="evidence" value="ECO:0007669"/>
    <property type="project" value="UniProtKB-SubCell"/>
</dbReference>
<feature type="non-terminal residue" evidence="11">
    <location>
        <position position="1"/>
    </location>
</feature>
<evidence type="ECO:0000313" key="11">
    <source>
        <dbReference type="EMBL" id="TMQ59154.1"/>
    </source>
</evidence>
<evidence type="ECO:0000256" key="1">
    <source>
        <dbReference type="ARBA" id="ARBA00004496"/>
    </source>
</evidence>
<proteinExistence type="inferred from homology"/>
<dbReference type="GO" id="GO:0008716">
    <property type="term" value="F:D-alanine-D-alanine ligase activity"/>
    <property type="evidence" value="ECO:0007669"/>
    <property type="project" value="InterPro"/>
</dbReference>
<dbReference type="AlphaFoldDB" id="A0A538T6P1"/>
<accession>A0A538T6P1</accession>
<keyword evidence="5 9" id="KW-0547">Nucleotide-binding</keyword>
<comment type="similarity">
    <text evidence="2">Belongs to the D-alanine--D-alanine ligase family.</text>
</comment>
<evidence type="ECO:0000256" key="8">
    <source>
        <dbReference type="ARBA" id="ARBA00022984"/>
    </source>
</evidence>
<dbReference type="EMBL" id="VBOS01000056">
    <property type="protein sequence ID" value="TMQ59154.1"/>
    <property type="molecule type" value="Genomic_DNA"/>
</dbReference>
<comment type="subcellular location">
    <subcellularLocation>
        <location evidence="1">Cytoplasm</location>
    </subcellularLocation>
</comment>
<keyword evidence="6 9" id="KW-0067">ATP-binding</keyword>
<dbReference type="InterPro" id="IPR011095">
    <property type="entry name" value="Dala_Dala_lig_C"/>
</dbReference>
<dbReference type="GO" id="GO:0009252">
    <property type="term" value="P:peptidoglycan biosynthetic process"/>
    <property type="evidence" value="ECO:0007669"/>
    <property type="project" value="UniProtKB-KW"/>
</dbReference>
<comment type="caution">
    <text evidence="11">The sequence shown here is derived from an EMBL/GenBank/DDBJ whole genome shotgun (WGS) entry which is preliminary data.</text>
</comment>
<feature type="domain" description="ATP-grasp" evidence="10">
    <location>
        <begin position="4"/>
        <end position="64"/>
    </location>
</feature>
<evidence type="ECO:0000256" key="2">
    <source>
        <dbReference type="ARBA" id="ARBA00010871"/>
    </source>
</evidence>
<dbReference type="SUPFAM" id="SSF56059">
    <property type="entry name" value="Glutathione synthetase ATP-binding domain-like"/>
    <property type="match status" value="1"/>
</dbReference>